<dbReference type="InterPro" id="IPR002213">
    <property type="entry name" value="UDP_glucos_trans"/>
</dbReference>
<proteinExistence type="inferred from homology"/>
<keyword evidence="2 6" id="KW-0328">Glycosyltransferase</keyword>
<sequence>MRVLFTASAWPTHIFAVIPLAWAMRAAGHEVRVACQPSMAPTVTQAGLVAVPTGDDVDYLAIRRRILAIEMRGRPAPGDMDDPDLSQVFDAWREATLGNVGDIVDLARAWRPDLVIADTMSPSGLVAAHVTGVPGVRHLWAPDILGSTVGEQVLGQLPGFYEPYERYGLSVTGDPAVLTVDPCPPSMQPPPANRIQMRWVPYNGPGVSPSWLTEPPDRPRVCVTWGTSTAGTAGREASLVPAVVRALLDFDVEVVVAVNAGERDQVPVADRVRVLERLPLHLLMPSCRAIVHQGGSTTQLTAAYYGVPQLALPYLPEQVKDAGALVGTGAALQVPVSDADPDTLAAVLGKLLDGACDAGAGALRAEIHEQPSPAEVAERLREVAGG</sequence>
<evidence type="ECO:0000259" key="5">
    <source>
        <dbReference type="Pfam" id="PF21036"/>
    </source>
</evidence>
<feature type="domain" description="Erythromycin biosynthesis protein CIII-like C-terminal" evidence="4">
    <location>
        <begin position="243"/>
        <end position="382"/>
    </location>
</feature>
<gene>
    <name evidence="6" type="ORF">IW245_000409</name>
</gene>
<keyword evidence="7" id="KW-1185">Reference proteome</keyword>
<dbReference type="SUPFAM" id="SSF53756">
    <property type="entry name" value="UDP-Glycosyltransferase/glycogen phosphorylase"/>
    <property type="match status" value="1"/>
</dbReference>
<dbReference type="GO" id="GO:0008194">
    <property type="term" value="F:UDP-glycosyltransferase activity"/>
    <property type="evidence" value="ECO:0007669"/>
    <property type="project" value="InterPro"/>
</dbReference>
<evidence type="ECO:0000313" key="6">
    <source>
        <dbReference type="EMBL" id="MBG6134215.1"/>
    </source>
</evidence>
<dbReference type="PANTHER" id="PTHR48050:SF13">
    <property type="entry name" value="STEROL 3-BETA-GLUCOSYLTRANSFERASE UGT80A2"/>
    <property type="match status" value="1"/>
</dbReference>
<dbReference type="EMBL" id="JADOUF010000001">
    <property type="protein sequence ID" value="MBG6134215.1"/>
    <property type="molecule type" value="Genomic_DNA"/>
</dbReference>
<dbReference type="Gene3D" id="3.40.50.2000">
    <property type="entry name" value="Glycogen Phosphorylase B"/>
    <property type="match status" value="2"/>
</dbReference>
<protein>
    <submittedName>
        <fullName evidence="6">Glycosyltransferase</fullName>
        <ecNumber evidence="6">2.4.1.-</ecNumber>
    </submittedName>
</protein>
<evidence type="ECO:0000256" key="3">
    <source>
        <dbReference type="ARBA" id="ARBA00022679"/>
    </source>
</evidence>
<evidence type="ECO:0000256" key="1">
    <source>
        <dbReference type="ARBA" id="ARBA00006962"/>
    </source>
</evidence>
<dbReference type="PANTHER" id="PTHR48050">
    <property type="entry name" value="STEROL 3-BETA-GLUCOSYLTRANSFERASE"/>
    <property type="match status" value="1"/>
</dbReference>
<dbReference type="Pfam" id="PF21036">
    <property type="entry name" value="EryCIII-like_N"/>
    <property type="match status" value="2"/>
</dbReference>
<name>A0A8J7G7B9_9ACTN</name>
<dbReference type="InterPro" id="IPR010610">
    <property type="entry name" value="EryCIII-like_C"/>
</dbReference>
<evidence type="ECO:0000256" key="2">
    <source>
        <dbReference type="ARBA" id="ARBA00022676"/>
    </source>
</evidence>
<organism evidence="6 7">
    <name type="scientific">Longispora fulva</name>
    <dbReference type="NCBI Taxonomy" id="619741"/>
    <lineage>
        <taxon>Bacteria</taxon>
        <taxon>Bacillati</taxon>
        <taxon>Actinomycetota</taxon>
        <taxon>Actinomycetes</taxon>
        <taxon>Micromonosporales</taxon>
        <taxon>Micromonosporaceae</taxon>
        <taxon>Longispora</taxon>
    </lineage>
</organism>
<keyword evidence="3 6" id="KW-0808">Transferase</keyword>
<evidence type="ECO:0000313" key="7">
    <source>
        <dbReference type="Proteomes" id="UP000622552"/>
    </source>
</evidence>
<feature type="domain" description="Erythromycin biosynthesis protein CIII-like N-terminal" evidence="5">
    <location>
        <begin position="100"/>
        <end position="226"/>
    </location>
</feature>
<reference evidence="6" key="1">
    <citation type="submission" date="2020-11" db="EMBL/GenBank/DDBJ databases">
        <title>Sequencing the genomes of 1000 actinobacteria strains.</title>
        <authorList>
            <person name="Klenk H.-P."/>
        </authorList>
    </citation>
    <scope>NUCLEOTIDE SEQUENCE</scope>
    <source>
        <strain evidence="6">DSM 45356</strain>
    </source>
</reference>
<dbReference type="InterPro" id="IPR050426">
    <property type="entry name" value="Glycosyltransferase_28"/>
</dbReference>
<comment type="similarity">
    <text evidence="1">Belongs to the glycosyltransferase 28 family.</text>
</comment>
<dbReference type="AlphaFoldDB" id="A0A8J7G7B9"/>
<dbReference type="InterPro" id="IPR048284">
    <property type="entry name" value="EryCIII-like_N"/>
</dbReference>
<dbReference type="EC" id="2.4.1.-" evidence="6"/>
<dbReference type="RefSeq" id="WP_197001477.1">
    <property type="nucleotide sequence ID" value="NZ_BONS01000034.1"/>
</dbReference>
<feature type="domain" description="Erythromycin biosynthesis protein CIII-like N-terminal" evidence="5">
    <location>
        <begin position="22"/>
        <end position="64"/>
    </location>
</feature>
<dbReference type="Proteomes" id="UP000622552">
    <property type="component" value="Unassembled WGS sequence"/>
</dbReference>
<dbReference type="GO" id="GO:0017000">
    <property type="term" value="P:antibiotic biosynthetic process"/>
    <property type="evidence" value="ECO:0007669"/>
    <property type="project" value="UniProtKB-ARBA"/>
</dbReference>
<accession>A0A8J7G7B9</accession>
<dbReference type="CDD" id="cd03784">
    <property type="entry name" value="GT1_Gtf-like"/>
    <property type="match status" value="1"/>
</dbReference>
<dbReference type="Pfam" id="PF06722">
    <property type="entry name" value="EryCIII-like_C"/>
    <property type="match status" value="1"/>
</dbReference>
<dbReference type="GO" id="GO:0016758">
    <property type="term" value="F:hexosyltransferase activity"/>
    <property type="evidence" value="ECO:0007669"/>
    <property type="project" value="UniProtKB-ARBA"/>
</dbReference>
<evidence type="ECO:0000259" key="4">
    <source>
        <dbReference type="Pfam" id="PF06722"/>
    </source>
</evidence>
<comment type="caution">
    <text evidence="6">The sequence shown here is derived from an EMBL/GenBank/DDBJ whole genome shotgun (WGS) entry which is preliminary data.</text>
</comment>